<dbReference type="GO" id="GO:0046872">
    <property type="term" value="F:metal ion binding"/>
    <property type="evidence" value="ECO:0007669"/>
    <property type="project" value="UniProtKB-KW"/>
</dbReference>
<dbReference type="EC" id="2.5.1.147" evidence="7"/>
<name>A0A6J5ZGV3_9ZZZZ</name>
<evidence type="ECO:0000256" key="2">
    <source>
        <dbReference type="ARBA" id="ARBA00003692"/>
    </source>
</evidence>
<dbReference type="AlphaFoldDB" id="A0A6J5ZGV3"/>
<dbReference type="Pfam" id="PF04055">
    <property type="entry name" value="Radical_SAM"/>
    <property type="match status" value="2"/>
</dbReference>
<accession>A0A6J5ZGV3</accession>
<dbReference type="SFLD" id="SFLDF00294">
    <property type="entry name" value="7_8-didemethyl-8-hydroxy-5-dea"/>
    <property type="match status" value="1"/>
</dbReference>
<keyword evidence="12" id="KW-0479">Metal-binding</keyword>
<dbReference type="InterPro" id="IPR034405">
    <property type="entry name" value="F420"/>
</dbReference>
<evidence type="ECO:0000256" key="8">
    <source>
        <dbReference type="ARBA" id="ARBA00022220"/>
    </source>
</evidence>
<evidence type="ECO:0000256" key="9">
    <source>
        <dbReference type="ARBA" id="ARBA00022485"/>
    </source>
</evidence>
<dbReference type="Pfam" id="PF19288">
    <property type="entry name" value="CofH_C"/>
    <property type="match status" value="1"/>
</dbReference>
<keyword evidence="13" id="KW-0408">Iron</keyword>
<evidence type="ECO:0000256" key="17">
    <source>
        <dbReference type="ARBA" id="ARBA00048974"/>
    </source>
</evidence>
<comment type="cofactor">
    <cofactor evidence="1">
        <name>[4Fe-4S] cluster</name>
        <dbReference type="ChEBI" id="CHEBI:49883"/>
    </cofactor>
</comment>
<dbReference type="PROSITE" id="PS51918">
    <property type="entry name" value="RADICAL_SAM"/>
    <property type="match status" value="2"/>
</dbReference>
<dbReference type="NCBIfam" id="TIGR03551">
    <property type="entry name" value="F420_cofH"/>
    <property type="match status" value="1"/>
</dbReference>
<organism evidence="19">
    <name type="scientific">freshwater metagenome</name>
    <dbReference type="NCBI Taxonomy" id="449393"/>
    <lineage>
        <taxon>unclassified sequences</taxon>
        <taxon>metagenomes</taxon>
        <taxon>ecological metagenomes</taxon>
    </lineage>
</organism>
<keyword evidence="10" id="KW-0808">Transferase</keyword>
<evidence type="ECO:0000313" key="19">
    <source>
        <dbReference type="EMBL" id="CAB4340558.1"/>
    </source>
</evidence>
<feature type="domain" description="Radical SAM core" evidence="18">
    <location>
        <begin position="418"/>
        <end position="652"/>
    </location>
</feature>
<feature type="domain" description="Radical SAM core" evidence="18">
    <location>
        <begin position="5"/>
        <end position="234"/>
    </location>
</feature>
<evidence type="ECO:0000256" key="1">
    <source>
        <dbReference type="ARBA" id="ARBA00001966"/>
    </source>
</evidence>
<dbReference type="SFLD" id="SFLDS00029">
    <property type="entry name" value="Radical_SAM"/>
    <property type="match status" value="2"/>
</dbReference>
<dbReference type="InterPro" id="IPR007197">
    <property type="entry name" value="rSAM"/>
</dbReference>
<evidence type="ECO:0000256" key="15">
    <source>
        <dbReference type="ARBA" id="ARBA00023239"/>
    </source>
</evidence>
<evidence type="ECO:0000256" key="11">
    <source>
        <dbReference type="ARBA" id="ARBA00022691"/>
    </source>
</evidence>
<dbReference type="GO" id="GO:0051539">
    <property type="term" value="F:4 iron, 4 sulfur cluster binding"/>
    <property type="evidence" value="ECO:0007669"/>
    <property type="project" value="UniProtKB-KW"/>
</dbReference>
<dbReference type="HAMAP" id="MF_01611">
    <property type="entry name" value="FO_synth_sub1"/>
    <property type="match status" value="1"/>
</dbReference>
<evidence type="ECO:0000256" key="6">
    <source>
        <dbReference type="ARBA" id="ARBA00012126"/>
    </source>
</evidence>
<dbReference type="InterPro" id="IPR019940">
    <property type="entry name" value="CofH_family"/>
</dbReference>
<evidence type="ECO:0000256" key="5">
    <source>
        <dbReference type="ARBA" id="ARBA00010826"/>
    </source>
</evidence>
<comment type="similarity">
    <text evidence="4">In the C-terminal section; belongs to the radical SAM superfamily. CofH family.</text>
</comment>
<keyword evidence="15" id="KW-0456">Lyase</keyword>
<gene>
    <name evidence="19" type="ORF">UFOPK3547_00535</name>
</gene>
<dbReference type="InterPro" id="IPR058240">
    <property type="entry name" value="rSAM_sf"/>
</dbReference>
<keyword evidence="9" id="KW-0004">4Fe-4S</keyword>
<dbReference type="SUPFAM" id="SSF102114">
    <property type="entry name" value="Radical SAM enzymes"/>
    <property type="match status" value="2"/>
</dbReference>
<dbReference type="PANTHER" id="PTHR43076:SF1">
    <property type="entry name" value="LIPOYL SYNTHASE 2"/>
    <property type="match status" value="1"/>
</dbReference>
<dbReference type="InterPro" id="IPR019939">
    <property type="entry name" value="CofG_family"/>
</dbReference>
<keyword evidence="14" id="KW-0411">Iron-sulfur</keyword>
<dbReference type="NCBIfam" id="TIGR00423">
    <property type="entry name" value="CofH family radical SAM protein"/>
    <property type="match status" value="1"/>
</dbReference>
<dbReference type="InterPro" id="IPR013785">
    <property type="entry name" value="Aldolase_TIM"/>
</dbReference>
<comment type="function">
    <text evidence="2">Catalyzes the radical-mediated synthesis of 7,8-didemethyl-8-hydroxy-5-deazariboflavin (FO) from 5-amino-6-(D-ribitylamino)uracil and L-tyrosine.</text>
</comment>
<evidence type="ECO:0000256" key="12">
    <source>
        <dbReference type="ARBA" id="ARBA00022723"/>
    </source>
</evidence>
<dbReference type="SFLD" id="SFLDG01388">
    <property type="entry name" value="7_8-didemethyl-8-hydroxy-5-dea"/>
    <property type="match status" value="2"/>
</dbReference>
<comment type="pathway">
    <text evidence="3">Cofactor biosynthesis; coenzyme F0 biosynthesis.</text>
</comment>
<evidence type="ECO:0000256" key="14">
    <source>
        <dbReference type="ARBA" id="ARBA00023014"/>
    </source>
</evidence>
<dbReference type="InterPro" id="IPR006638">
    <property type="entry name" value="Elp3/MiaA/NifB-like_rSAM"/>
</dbReference>
<dbReference type="Gene3D" id="3.20.20.70">
    <property type="entry name" value="Aldolase class I"/>
    <property type="match status" value="2"/>
</dbReference>
<evidence type="ECO:0000256" key="4">
    <source>
        <dbReference type="ARBA" id="ARBA00010051"/>
    </source>
</evidence>
<reference evidence="19" key="1">
    <citation type="submission" date="2020-05" db="EMBL/GenBank/DDBJ databases">
        <authorList>
            <person name="Chiriac C."/>
            <person name="Salcher M."/>
            <person name="Ghai R."/>
            <person name="Kavagutti S V."/>
        </authorList>
    </citation>
    <scope>NUCLEOTIDE SEQUENCE</scope>
</reference>
<dbReference type="InterPro" id="IPR045567">
    <property type="entry name" value="CofH/MnqC-like_C"/>
</dbReference>
<evidence type="ECO:0000259" key="18">
    <source>
        <dbReference type="PROSITE" id="PS51918"/>
    </source>
</evidence>
<dbReference type="InterPro" id="IPR020050">
    <property type="entry name" value="FO_synthase_su2"/>
</dbReference>
<dbReference type="SMART" id="SM00729">
    <property type="entry name" value="Elp3"/>
    <property type="match status" value="1"/>
</dbReference>
<sequence length="741" mass="82252">MRRRVTYSRNFTLSLSRSCQCYCKYCAFKTHQPHLHTPDEVDRFIEQAVRRNAKELLILTGERPEYNDEVAAELKRLGHDDFTSYVVWACERALERGLLPHTNIGVVPREDLLRLRAVTASQGLMLESTREDLVAHQGSPTKQPARRVELIEAAGELRIPFTSGILVGIGESHSDRFEALDLLAEINSRHGHIQEVIIQNFVPHDSYYGEDVGELADVTATRFWETGVGEPSGAELPDWATGVSIEELEELVVYAREKMPTVGVQVPPNLSEHWPRLVAAGATDLGGLSANGDHISPEQPFPSPHQARARLLEDGIALTERLCVYGRYIDADWIEPAVMDTILAKYWSFIPRRGSGRSEPPFAIRSELVGPAIELGRAGEPLSAEQMTALFAETRPEAIEEIRAAADELRAELAGEQVSFVVNRNINISNVCTVGCAFCGFGQSRRSPEAYTLQQEEFVRRIGEAVEFGASELCIQSGIHPDWGLDDYLGWLRLAKQTAPQLHLHAYSPMEIAHMCDISGLPASEVFAQLADAGLGSTPGTAAEVLDDGVRQRISPNKLPVDRWVEIIEASHAAGLRSTSTVMFGHIEEPWELAEHMRVIRELQERTGGITEFVPLSFIPFHTLLGRTHGIEEISREENLKHTAVFRLALGRSITNLQASWVKMGLDAATEALRWGVNDLGGTLMEENISRLAGSYHGVRLEPEDLIAAAHRACRPACERDTLYSVKTEYPLTQATEEMTV</sequence>
<evidence type="ECO:0000256" key="7">
    <source>
        <dbReference type="ARBA" id="ARBA00012289"/>
    </source>
</evidence>
<dbReference type="UniPathway" id="UPA00072"/>
<evidence type="ECO:0000256" key="16">
    <source>
        <dbReference type="ARBA" id="ARBA00048468"/>
    </source>
</evidence>
<comment type="similarity">
    <text evidence="5">In the N-terminal section; belongs to the radical SAM superfamily. CofG family.</text>
</comment>
<evidence type="ECO:0000256" key="3">
    <source>
        <dbReference type="ARBA" id="ARBA00004712"/>
    </source>
</evidence>
<evidence type="ECO:0000256" key="13">
    <source>
        <dbReference type="ARBA" id="ARBA00023004"/>
    </source>
</evidence>
<dbReference type="GO" id="GO:0141093">
    <property type="term" value="F:5-amino-6-(D-ribitylamino)uracil--L-tyrosine 4-hydroxyphenyl transferase activity"/>
    <property type="evidence" value="ECO:0007669"/>
    <property type="project" value="UniProtKB-EC"/>
</dbReference>
<comment type="catalytic activity">
    <reaction evidence="16">
        <text>5-amino-6-(D-ribitylamino)uracil + L-tyrosine + S-adenosyl-L-methionine = 5-amino-5-(4-hydroxybenzyl)-6-(D-ribitylimino)-5,6-dihydrouracil + 2-iminoacetate + 5'-deoxyadenosine + L-methionine + H(+)</text>
        <dbReference type="Rhea" id="RHEA:55200"/>
        <dbReference type="ChEBI" id="CHEBI:15378"/>
        <dbReference type="ChEBI" id="CHEBI:15934"/>
        <dbReference type="ChEBI" id="CHEBI:17319"/>
        <dbReference type="ChEBI" id="CHEBI:57844"/>
        <dbReference type="ChEBI" id="CHEBI:58315"/>
        <dbReference type="ChEBI" id="CHEBI:59789"/>
        <dbReference type="ChEBI" id="CHEBI:77846"/>
        <dbReference type="ChEBI" id="CHEBI:85936"/>
        <dbReference type="EC" id="2.5.1.147"/>
    </reaction>
</comment>
<dbReference type="PANTHER" id="PTHR43076">
    <property type="entry name" value="FO SYNTHASE (COFH)"/>
    <property type="match status" value="1"/>
</dbReference>
<dbReference type="NCBIfam" id="NF004884">
    <property type="entry name" value="PRK06245.1"/>
    <property type="match status" value="1"/>
</dbReference>
<dbReference type="GO" id="GO:0044689">
    <property type="term" value="F:7,8-didemethyl-8-hydroxy-5-deazariboflavin synthase activity"/>
    <property type="evidence" value="ECO:0007669"/>
    <property type="project" value="UniProtKB-EC"/>
</dbReference>
<dbReference type="EMBL" id="CAESAN010000032">
    <property type="protein sequence ID" value="CAB4340558.1"/>
    <property type="molecule type" value="Genomic_DNA"/>
</dbReference>
<dbReference type="SFLD" id="SFLDG01064">
    <property type="entry name" value="F420__menaquinone_cofactor_bio"/>
    <property type="match status" value="2"/>
</dbReference>
<dbReference type="EC" id="4.3.1.32" evidence="6"/>
<dbReference type="CDD" id="cd01335">
    <property type="entry name" value="Radical_SAM"/>
    <property type="match status" value="2"/>
</dbReference>
<proteinExistence type="inferred from homology"/>
<protein>
    <recommendedName>
        <fullName evidence="8">FO synthase</fullName>
        <ecNumber evidence="7">2.5.1.147</ecNumber>
        <ecNumber evidence="6">4.3.1.32</ecNumber>
    </recommendedName>
</protein>
<evidence type="ECO:0000256" key="10">
    <source>
        <dbReference type="ARBA" id="ARBA00022679"/>
    </source>
</evidence>
<keyword evidence="11" id="KW-0949">S-adenosyl-L-methionine</keyword>
<dbReference type="SFLD" id="SFLDG01389">
    <property type="entry name" value="menaquinone_synthsis_involved"/>
    <property type="match status" value="1"/>
</dbReference>
<comment type="catalytic activity">
    <reaction evidence="17">
        <text>5-amino-5-(4-hydroxybenzyl)-6-(D-ribitylimino)-5,6-dihydrouracil + S-adenosyl-L-methionine = 7,8-didemethyl-8-hydroxy-5-deazariboflavin + 5'-deoxyadenosine + L-methionine + NH4(+) + H(+)</text>
        <dbReference type="Rhea" id="RHEA:55204"/>
        <dbReference type="ChEBI" id="CHEBI:15378"/>
        <dbReference type="ChEBI" id="CHEBI:17319"/>
        <dbReference type="ChEBI" id="CHEBI:28938"/>
        <dbReference type="ChEBI" id="CHEBI:57844"/>
        <dbReference type="ChEBI" id="CHEBI:59789"/>
        <dbReference type="ChEBI" id="CHEBI:59904"/>
        <dbReference type="ChEBI" id="CHEBI:85936"/>
        <dbReference type="EC" id="4.3.1.32"/>
    </reaction>
</comment>